<evidence type="ECO:0000256" key="1">
    <source>
        <dbReference type="SAM" id="MobiDB-lite"/>
    </source>
</evidence>
<keyword evidence="2" id="KW-0732">Signal</keyword>
<feature type="signal peptide" evidence="2">
    <location>
        <begin position="1"/>
        <end position="16"/>
    </location>
</feature>
<dbReference type="Proteomes" id="UP001165121">
    <property type="component" value="Unassembled WGS sequence"/>
</dbReference>
<sequence>MWMMPACLTNQVVVHCSLVVGLVSRHQVHWATRDIKGTGHKMRYHEVKGGGQGRPRTALMRCMSSRRLISRQQSIQSSARRQRLLTGYDVLGNAHDVHDHTEAVQRNWVPGMGCPGEAGAEDKGVWDAVQEPTPSEGEL</sequence>
<reference evidence="3" key="1">
    <citation type="submission" date="2023-04" db="EMBL/GenBank/DDBJ databases">
        <title>Phytophthora fragariaefolia NBRC 109709.</title>
        <authorList>
            <person name="Ichikawa N."/>
            <person name="Sato H."/>
            <person name="Tonouchi N."/>
        </authorList>
    </citation>
    <scope>NUCLEOTIDE SEQUENCE</scope>
    <source>
        <strain evidence="3">NBRC 109709</strain>
    </source>
</reference>
<feature type="chain" id="PRO_5040859089" evidence="2">
    <location>
        <begin position="17"/>
        <end position="139"/>
    </location>
</feature>
<evidence type="ECO:0000313" key="3">
    <source>
        <dbReference type="EMBL" id="GMF20642.1"/>
    </source>
</evidence>
<gene>
    <name evidence="3" type="ORF">Pfra01_000252600</name>
</gene>
<comment type="caution">
    <text evidence="3">The sequence shown here is derived from an EMBL/GenBank/DDBJ whole genome shotgun (WGS) entry which is preliminary data.</text>
</comment>
<evidence type="ECO:0000256" key="2">
    <source>
        <dbReference type="SAM" id="SignalP"/>
    </source>
</evidence>
<organism evidence="3 4">
    <name type="scientific">Phytophthora fragariaefolia</name>
    <dbReference type="NCBI Taxonomy" id="1490495"/>
    <lineage>
        <taxon>Eukaryota</taxon>
        <taxon>Sar</taxon>
        <taxon>Stramenopiles</taxon>
        <taxon>Oomycota</taxon>
        <taxon>Peronosporomycetes</taxon>
        <taxon>Peronosporales</taxon>
        <taxon>Peronosporaceae</taxon>
        <taxon>Phytophthora</taxon>
    </lineage>
</organism>
<dbReference type="AlphaFoldDB" id="A0A9W6TW28"/>
<accession>A0A9W6TW28</accession>
<keyword evidence="4" id="KW-1185">Reference proteome</keyword>
<protein>
    <submittedName>
        <fullName evidence="3">Unnamed protein product</fullName>
    </submittedName>
</protein>
<feature type="region of interest" description="Disordered" evidence="1">
    <location>
        <begin position="115"/>
        <end position="139"/>
    </location>
</feature>
<evidence type="ECO:0000313" key="4">
    <source>
        <dbReference type="Proteomes" id="UP001165121"/>
    </source>
</evidence>
<proteinExistence type="predicted"/>
<name>A0A9W6TW28_9STRA</name>
<dbReference type="EMBL" id="BSXT01000202">
    <property type="protein sequence ID" value="GMF20642.1"/>
    <property type="molecule type" value="Genomic_DNA"/>
</dbReference>